<dbReference type="GO" id="GO:0006869">
    <property type="term" value="P:lipid transport"/>
    <property type="evidence" value="ECO:0007669"/>
    <property type="project" value="UniProtKB-KW"/>
</dbReference>
<evidence type="ECO:0000256" key="4">
    <source>
        <dbReference type="SAM" id="MobiDB-lite"/>
    </source>
</evidence>
<dbReference type="InterPro" id="IPR026854">
    <property type="entry name" value="VPS13_N"/>
</dbReference>
<dbReference type="GO" id="GO:0045053">
    <property type="term" value="P:protein retention in Golgi apparatus"/>
    <property type="evidence" value="ECO:0007669"/>
    <property type="project" value="TreeGrafter"/>
</dbReference>
<keyword evidence="3" id="KW-0445">Lipid transport</keyword>
<dbReference type="RefSeq" id="XP_055686925.1">
    <property type="nucleotide sequence ID" value="XM_055830950.1"/>
</dbReference>
<dbReference type="InterPro" id="IPR009543">
    <property type="entry name" value="VPS13_VAB"/>
</dbReference>
<feature type="domain" description="Vacuolar protein sorting-associated protein 13 VPS13 adaptor binding" evidence="7">
    <location>
        <begin position="2085"/>
        <end position="2599"/>
    </location>
</feature>
<dbReference type="PANTHER" id="PTHR16166">
    <property type="entry name" value="VACUOLAR PROTEIN SORTING-ASSOCIATED PROTEIN VPS13"/>
    <property type="match status" value="1"/>
</dbReference>
<feature type="domain" description="VPS13-like middle region" evidence="6">
    <location>
        <begin position="1107"/>
        <end position="1927"/>
    </location>
</feature>
<dbReference type="Pfam" id="PF25036">
    <property type="entry name" value="VPS13_VAB"/>
    <property type="match status" value="1"/>
</dbReference>
<reference evidence="9" key="1">
    <citation type="journal article" date="2020" name="BMC">
        <title>Leishmania infection induces a limited differential gene expression in the sand fly midgut.</title>
        <authorList>
            <person name="Coutinho-Abreu I.V."/>
            <person name="Serafim T.D."/>
            <person name="Meneses C."/>
            <person name="Kamhawi S."/>
            <person name="Oliveira F."/>
            <person name="Valenzuela J.G."/>
        </authorList>
    </citation>
    <scope>NUCLEOTIDE SEQUENCE</scope>
    <source>
        <strain evidence="9">Jacobina</strain>
        <tissue evidence="9">Midgut</tissue>
    </source>
</reference>
<name>A0A7G3B3W5_LUTLO</name>
<sequence>MVFESLVTDLLNRFLGEYVENLDTKQLKIGIWGGDVVLNNLKLKENALEELDLPIQVPYGYLGKLILKIPWKNLYTAPVEATIEDLYVFAKPTKAMPYNAEKEEKALVEAKKAELKRIQDAKANRETALIKADKSFTEKLVMQIVNNLQIRISNIHIRYEDRNVGGQLFAFGVTLKNFSVNTTDENWSKCYLKEVVSKVFKMAELEGLAVYFNCSTDTFDGADDVALREKFQRTIATKVIQPDKYKYIFGPIGSNAKLKLNMSPEEDTPKFSVPKVEVFLSLEQFTVGISKSQYQSAIELAESLDRSIKGAPYRRFRPFNTPIRGNARIWWHFAYNCIAETHIWRRKRDWHWDNIRDHCLRCREYKEMYKTRRLAKKPDAQTVERCQKLEDQLDLFNLIRIQEQIDIEVAKIIKDQEPPPKTSWFGSWFGGGAKQEEKEKSSAILTQFNAAMTNEEKAKLYNAIGYRENSMEMELPEDYVAMRLHFQLNVLEVAIMNDQGVREVNKSDCILLMQLREVRCEIDQRPTASAIKLKMDLKTFSVFGVKQGDATPNIIKSKCEEEGNQLSLDFETNPLDHLCDQRIKLRTRPLKITYDGETILQLIDLFKPPKDMNISEIQDAASGKLSNVKERSATGLEYMIETHTRLDIDIVFMPVYLIVPYKGVYLKDKHTALIVSLGTVTLLSAPRELDTMDVRSMFQSGIKMEDILQEMMEQSYDVFNLKIENLQVLFVEPKDNWGDVLLSGQRTDMHFVEPTTLTLSAHSCVIDDDPRLPKIKISGELPYFGVSMSQQKFLDMVDLLMSIPLPEEEETVPKLPEKGGSLYQSTASLASKFLDSDKVRGKKKLEPAQGEITEEIQQFTNLIVNFIINEISIILFENHQDSAQSTPSTYETPAEEFISVVSTPSDYRAHARKRKIVTFKVMHIGASLVQRTYDLKVNLRLGGIAVVQFMYKNSTEREIDVISTPGFIDGSEYLLTIDYLNANKESPEFVTKYTSVEQLIEIKFSKFILLLHQEGIIEFLALADEMQRKLLATTQKKGGAMNADKIASAGSPIRIESGLPTILEEEGEKPSTEQKQRRHHRVVDSIKVKVVANLESVTVKIENERMPITALQIENLSASTIIKSSYTELCLKLKNISISDKNPASIHTTILSVMGDDAMNCRVVLFNLDETSVYNSDDIKIEVSMGGIKFVFLNWYIQSVLNFLDNFQAAQEKIAEAGAAAAGAAKQNVVDAYAKATRMNLNVRIKAPIIILPEDSKSINALCLDLGNLSVTNHCYELPTANEENRKAVMDDMKLDLKDLKVTKVNLYQDANLDASHGDISFNPDSGNAILTPTSFSLNIARNLSASWYKDRPDIEILGKMNSIVINLDTSDYKLIMDILGKNMQEGGGERKAPPPPAVAPKAETVNRETVQEVVRVHQELIKTPPSESCSETPTDDSKSMMIATFLKFSFQMDSLIINLQTDGDKGLASFGIYVLSVKGNKLADGSLNTSVVLCDIQWDDIRPQRENMITRFMGRKTSGKEDDTNAKSMIDITCSIKDTSIFAELRIRGFDLIISMDYIMKLMNFLNAPSVAATNDKVTVNDPKKLELATPKTPRDTQLTPPTPPNQSSKMTIIIAIEQPDIILVEKMDDINCHALILNCEAGLKFRQYGEKQIIRGDINNFNIHMCEFNPSRRAQTRYYVLKPVNISLSGSTPETEGLHVALTVSSIEICISPGTIQLVNRILATMNEQESSATNEEVAKNEYVDLWNVKDFTDDDFWFTQIEEATEAIDTLDDYSPIVNQKLEMCTIEVPSFIVKVESGFGYYTIPMLRIDSNVFMKVCNWSSNLSAEGSLQLGMSYYNSILALWEPLIEPNERELPNGLIESGPWELQFTAKMNQDRLESSFDEVPEEKQPLTKICVTATETLEMTVTKTCLEVLQNLGKGFSEAINSQLTTTQQTAPYVVQNDTGFDITFNLQRGGFSLHTSHLPQSEKAGEENAARGIVFQTKDDDGTVSPESVTTCTLSPGACVYLQLKDEVTNEAAKEDTVDSIIQKEKYLHVQIGDINKELVLPVYKADKRYFPLYRDTNSEPWGIISNIKVEYGSTIVTIHGVVQIHNHFSATMKLHRRINGAFHVVGEVPPNKVFNVPLHSIYAVNKDLHFSLPNYKPSIQGINWKDSPSDFEYRRTLQCDPEVNYEPFYINAVRTRKDVYYEVTSKITMLSVCYVIHLRPPVLLRNTLPIPIIISVAGCSVVRDTQAAIQQREEQRKEDENATAGHKECEDFLDYGEKVVQPGEMIHLPTIQLAAAHGESYSNIVIRLIQYLDKDWSCTTEIPANPPEFAVWTFRSYDSVAEMSFELGVHYENREGSLQLSIYCPFWMVNKTGLMLSYRGTDESINVLYHPPEYNGPILFSFREKAFFGKNRASIRIDTGDWSDKFPLDVAGSSGVVQCKAKDTTYHIAVHNALTKYSLTKQITFLPNFILVNKAPVDVEVQEENRPGDPWLLVPSQECIPLWPKVESNPMLRIRVEGIVTPPFRYTEVQCSLLKLPNNKYGGIYVDVSVTEGGTFVQFTEYFPGNAPALIVNHTDVAISFWERGNVNERVLKANEKMMYTWADPAGDRIIHWNNGPKEKIENDLQRDGVGSFVPGEDNTTVYWWVSFLDGVQRVLLFTKSEASANETQSDHRMDKINQEIELNIHGIGLSVVNNIKSCDVIYIGIASSGVIWEEWKKTRFKQMKIKDNLLVEEKYQEYLRDQITATNLQKKYFIDGEKHEVDFAEMKIQKSNLRDIRRVFYPGLWFQLKTSPFQTQMHAKINRIQIDNQTPDCIFPVILAPVPPPKSVAATAELKPFVEASIVERVIPFSTVKQFKYCKILMQEFHIRIDLGVINEVFDMMNTEDSEEEVVKIFAQELARLKEPLSSFVDVQSSQEQKNFYDQLHLGPLKVHVSFSMSGSDTRNMPGILSTLLQSVGVTLTDVNDVVFRLAFFDRAYVFLTQRQLVSECMAHYTGQAVKQLYVLVLGLDVIGNPFGLVVGIKKGVEDLFYEPFQGLIQGPGEFAQGLVLGVRSLFGHTVGGAAGAVSKITGAVGKGLAALTFDKEYQKKRRNQINRKPANLQEGLARSGKGLVMGVVDGVTGVFSKPISGARSEGVEGFFKGLGKGAVGLVTRPTAGVVDFASGSFEAVKRATEMSEDVIRLRPPRFLKPDGVVQPYSRRTAEGNKLLKEIDKGKYADTDTFVHSETIIEHKDVFVVSDQRVLYCIRNDLFGGWQIEWTHRWEEIAAVQVTPQGVEIRLVREQKKGFGGLFGNSEAQRKVLIIPRQARREQLVTIMKDIKEQRK</sequence>
<dbReference type="InterPro" id="IPR056748">
    <property type="entry name" value="VPS13-like_C"/>
</dbReference>
<dbReference type="GeneID" id="129792162"/>
<dbReference type="Pfam" id="PF25033">
    <property type="entry name" value="VPS13_M"/>
    <property type="match status" value="1"/>
</dbReference>
<feature type="compositionally biased region" description="Polar residues" evidence="4">
    <location>
        <begin position="1597"/>
        <end position="1609"/>
    </location>
</feature>
<proteinExistence type="inferred from homology"/>
<keyword evidence="2" id="KW-0813">Transport</keyword>
<feature type="region of interest" description="Disordered" evidence="4">
    <location>
        <begin position="1587"/>
        <end position="1609"/>
    </location>
</feature>
<dbReference type="GO" id="GO:0006623">
    <property type="term" value="P:protein targeting to vacuole"/>
    <property type="evidence" value="ECO:0007669"/>
    <property type="project" value="TreeGrafter"/>
</dbReference>
<evidence type="ECO:0000259" key="6">
    <source>
        <dbReference type="Pfam" id="PF25033"/>
    </source>
</evidence>
<organism evidence="9">
    <name type="scientific">Lutzomyia longipalpis</name>
    <name type="common">Sand fly</name>
    <dbReference type="NCBI Taxonomy" id="7200"/>
    <lineage>
        <taxon>Eukaryota</taxon>
        <taxon>Metazoa</taxon>
        <taxon>Ecdysozoa</taxon>
        <taxon>Arthropoda</taxon>
        <taxon>Hexapoda</taxon>
        <taxon>Insecta</taxon>
        <taxon>Pterygota</taxon>
        <taxon>Neoptera</taxon>
        <taxon>Endopterygota</taxon>
        <taxon>Diptera</taxon>
        <taxon>Nematocera</taxon>
        <taxon>Psychodoidea</taxon>
        <taxon>Psychodidae</taxon>
        <taxon>Lutzomyia</taxon>
        <taxon>Lutzomyia</taxon>
    </lineage>
</organism>
<evidence type="ECO:0000313" key="9">
    <source>
        <dbReference type="EMBL" id="MBC1180702.1"/>
    </source>
</evidence>
<dbReference type="Pfam" id="PF12624">
    <property type="entry name" value="VPS13_N"/>
    <property type="match status" value="1"/>
</dbReference>
<comment type="similarity">
    <text evidence="1">Belongs to the VPS13 family.</text>
</comment>
<evidence type="ECO:0000256" key="1">
    <source>
        <dbReference type="ARBA" id="ARBA00006545"/>
    </source>
</evidence>
<evidence type="ECO:0000256" key="3">
    <source>
        <dbReference type="ARBA" id="ARBA00023055"/>
    </source>
</evidence>
<dbReference type="Pfam" id="PF25037">
    <property type="entry name" value="VPS13_C"/>
    <property type="match status" value="1"/>
</dbReference>
<protein>
    <submittedName>
        <fullName evidence="9">Putative vacuolar protein</fullName>
    </submittedName>
</protein>
<dbReference type="VEuPathDB" id="VectorBase:LLONM1_000054"/>
<feature type="domain" description="Chorein N-terminal" evidence="5">
    <location>
        <begin position="2"/>
        <end position="806"/>
    </location>
</feature>
<dbReference type="CTD" id="35693"/>
<dbReference type="PANTHER" id="PTHR16166:SF93">
    <property type="entry name" value="INTERMEMBRANE LIPID TRANSFER PROTEIN VPS13"/>
    <property type="match status" value="1"/>
</dbReference>
<evidence type="ECO:0000259" key="8">
    <source>
        <dbReference type="Pfam" id="PF25037"/>
    </source>
</evidence>
<accession>A0A7G3B3W5</accession>
<dbReference type="EMBL" id="GITU01011999">
    <property type="protein sequence ID" value="MBC1180702.1"/>
    <property type="molecule type" value="Transcribed_RNA"/>
</dbReference>
<feature type="region of interest" description="Disordered" evidence="4">
    <location>
        <begin position="1386"/>
        <end position="1405"/>
    </location>
</feature>
<dbReference type="InterPro" id="IPR026847">
    <property type="entry name" value="VPS13"/>
</dbReference>
<evidence type="ECO:0000259" key="7">
    <source>
        <dbReference type="Pfam" id="PF25036"/>
    </source>
</evidence>
<evidence type="ECO:0000259" key="5">
    <source>
        <dbReference type="Pfam" id="PF12624"/>
    </source>
</evidence>
<dbReference type="InterPro" id="IPR056747">
    <property type="entry name" value="VPS13-like_M"/>
</dbReference>
<feature type="domain" description="Intermembrane lipid transfer protein VPS13-like C-terminal" evidence="8">
    <location>
        <begin position="3175"/>
        <end position="3286"/>
    </location>
</feature>
<evidence type="ECO:0000256" key="2">
    <source>
        <dbReference type="ARBA" id="ARBA00022448"/>
    </source>
</evidence>